<protein>
    <submittedName>
        <fullName evidence="13">Disintegrin and metalloproteinase domain-containing protein 11</fullName>
    </submittedName>
</protein>
<dbReference type="Pfam" id="PF01421">
    <property type="entry name" value="Reprolysin"/>
    <property type="match status" value="1"/>
</dbReference>
<keyword evidence="8" id="KW-0479">Metal-binding</keyword>
<evidence type="ECO:0000256" key="1">
    <source>
        <dbReference type="ARBA" id="ARBA00004167"/>
    </source>
</evidence>
<dbReference type="OMA" id="VNNRMTP"/>
<dbReference type="PROSITE" id="PS50026">
    <property type="entry name" value="EGF_3"/>
    <property type="match status" value="1"/>
</dbReference>
<evidence type="ECO:0000256" key="6">
    <source>
        <dbReference type="PROSITE-ProRule" id="PRU00068"/>
    </source>
</evidence>
<feature type="binding site" evidence="8">
    <location>
        <position position="395"/>
    </location>
    <ligand>
        <name>Zn(2+)</name>
        <dbReference type="ChEBI" id="CHEBI:29105"/>
        <note>catalytic</note>
    </ligand>
</feature>
<evidence type="ECO:0000256" key="9">
    <source>
        <dbReference type="SAM" id="MobiDB-lite"/>
    </source>
</evidence>
<dbReference type="SUPFAM" id="SSF57552">
    <property type="entry name" value="Blood coagulation inhibitor (disintegrin)"/>
    <property type="match status" value="1"/>
</dbReference>
<dbReference type="GO" id="GO:0006508">
    <property type="term" value="P:proteolysis"/>
    <property type="evidence" value="ECO:0007669"/>
    <property type="project" value="InterPro"/>
</dbReference>
<dbReference type="CDD" id="cd04269">
    <property type="entry name" value="ZnMc_adamalysin_II_like"/>
    <property type="match status" value="1"/>
</dbReference>
<feature type="domain" description="EGF-like" evidence="10">
    <location>
        <begin position="705"/>
        <end position="742"/>
    </location>
</feature>
<name>A0A1D2MSY5_ORCCI</name>
<feature type="domain" description="Peptidase M12B" evidence="12">
    <location>
        <begin position="258"/>
        <end position="461"/>
    </location>
</feature>
<evidence type="ECO:0000313" key="14">
    <source>
        <dbReference type="Proteomes" id="UP000094527"/>
    </source>
</evidence>
<keyword evidence="13" id="KW-0401">Integrin</keyword>
<dbReference type="GO" id="GO:0046872">
    <property type="term" value="F:metal ion binding"/>
    <property type="evidence" value="ECO:0007669"/>
    <property type="project" value="UniProtKB-KW"/>
</dbReference>
<dbReference type="SMART" id="SM00608">
    <property type="entry name" value="ACR"/>
    <property type="match status" value="1"/>
</dbReference>
<dbReference type="Gene3D" id="3.40.390.10">
    <property type="entry name" value="Collagenase (Catalytic Domain)"/>
    <property type="match status" value="1"/>
</dbReference>
<dbReference type="InterPro" id="IPR024079">
    <property type="entry name" value="MetalloPept_cat_dom_sf"/>
</dbReference>
<dbReference type="Pfam" id="PF07974">
    <property type="entry name" value="EGF_2"/>
    <property type="match status" value="1"/>
</dbReference>
<feature type="region of interest" description="Disordered" evidence="9">
    <location>
        <begin position="747"/>
        <end position="777"/>
    </location>
</feature>
<dbReference type="GO" id="GO:0004222">
    <property type="term" value="F:metalloendopeptidase activity"/>
    <property type="evidence" value="ECO:0007669"/>
    <property type="project" value="InterPro"/>
</dbReference>
<gene>
    <name evidence="13" type="ORF">Ocin01_10470</name>
</gene>
<dbReference type="InterPro" id="IPR034027">
    <property type="entry name" value="Reprolysin_adamalysin"/>
</dbReference>
<dbReference type="PROSITE" id="PS50215">
    <property type="entry name" value="ADAM_MEPRO"/>
    <property type="match status" value="1"/>
</dbReference>
<dbReference type="Pfam" id="PF00200">
    <property type="entry name" value="Disintegrin"/>
    <property type="match status" value="1"/>
</dbReference>
<dbReference type="GO" id="GO:0005886">
    <property type="term" value="C:plasma membrane"/>
    <property type="evidence" value="ECO:0007669"/>
    <property type="project" value="UniProtKB-ARBA"/>
</dbReference>
<keyword evidence="14" id="KW-1185">Reference proteome</keyword>
<dbReference type="InterPro" id="IPR006586">
    <property type="entry name" value="ADAM_Cys-rich"/>
</dbReference>
<feature type="binding site" evidence="8">
    <location>
        <position position="405"/>
    </location>
    <ligand>
        <name>Zn(2+)</name>
        <dbReference type="ChEBI" id="CHEBI:29105"/>
        <note>catalytic</note>
    </ligand>
</feature>
<keyword evidence="7" id="KW-0245">EGF-like domain</keyword>
<feature type="disulfide bond" evidence="6">
    <location>
        <begin position="528"/>
        <end position="548"/>
    </location>
</feature>
<keyword evidence="2" id="KW-0812">Transmembrane</keyword>
<reference evidence="13 14" key="1">
    <citation type="journal article" date="2016" name="Genome Biol. Evol.">
        <title>Gene Family Evolution Reflects Adaptation to Soil Environmental Stressors in the Genome of the Collembolan Orchesella cincta.</title>
        <authorList>
            <person name="Faddeeva-Vakhrusheva A."/>
            <person name="Derks M.F."/>
            <person name="Anvar S.Y."/>
            <person name="Agamennone V."/>
            <person name="Suring W."/>
            <person name="Smit S."/>
            <person name="van Straalen N.M."/>
            <person name="Roelofs D."/>
        </authorList>
    </citation>
    <scope>NUCLEOTIDE SEQUENCE [LARGE SCALE GENOMIC DNA]</scope>
    <source>
        <tissue evidence="13">Mixed pool</tissue>
    </source>
</reference>
<dbReference type="GO" id="GO:0007229">
    <property type="term" value="P:integrin-mediated signaling pathway"/>
    <property type="evidence" value="ECO:0007669"/>
    <property type="project" value="UniProtKB-KW"/>
</dbReference>
<dbReference type="FunFam" id="4.10.70.10:FF:000001">
    <property type="entry name" value="Disintegrin and metalloproteinase domain-containing protein 22"/>
    <property type="match status" value="1"/>
</dbReference>
<dbReference type="InterPro" id="IPR013111">
    <property type="entry name" value="EGF_extracell"/>
</dbReference>
<organism evidence="13 14">
    <name type="scientific">Orchesella cincta</name>
    <name type="common">Springtail</name>
    <name type="synonym">Podura cincta</name>
    <dbReference type="NCBI Taxonomy" id="48709"/>
    <lineage>
        <taxon>Eukaryota</taxon>
        <taxon>Metazoa</taxon>
        <taxon>Ecdysozoa</taxon>
        <taxon>Arthropoda</taxon>
        <taxon>Hexapoda</taxon>
        <taxon>Collembola</taxon>
        <taxon>Entomobryomorpha</taxon>
        <taxon>Entomobryoidea</taxon>
        <taxon>Orchesellidae</taxon>
        <taxon>Orchesellinae</taxon>
        <taxon>Orchesella</taxon>
    </lineage>
</organism>
<dbReference type="Gene3D" id="2.10.25.10">
    <property type="entry name" value="Laminin"/>
    <property type="match status" value="1"/>
</dbReference>
<evidence type="ECO:0000256" key="3">
    <source>
        <dbReference type="ARBA" id="ARBA00022989"/>
    </source>
</evidence>
<keyword evidence="5 7" id="KW-1015">Disulfide bond</keyword>
<evidence type="ECO:0000256" key="2">
    <source>
        <dbReference type="ARBA" id="ARBA00022692"/>
    </source>
</evidence>
<comment type="subcellular location">
    <subcellularLocation>
        <location evidence="1">Membrane</location>
        <topology evidence="1">Single-pass membrane protein</topology>
    </subcellularLocation>
</comment>
<evidence type="ECO:0000256" key="8">
    <source>
        <dbReference type="PROSITE-ProRule" id="PRU00276"/>
    </source>
</evidence>
<dbReference type="InterPro" id="IPR001590">
    <property type="entry name" value="Peptidase_M12B"/>
</dbReference>
<dbReference type="InterPro" id="IPR001762">
    <property type="entry name" value="Disintegrin_dom"/>
</dbReference>
<sequence length="1477" mass="164642">MPTPKSLWLGLYDKYMAEYQRLLQQYPINQELVKGVGKGYYQIVNVAQYHHHTYTGLSTREGTSKGPRSQPQGMQATQQLSRNPLHDDTRFKRDFEVANGDKGLILTIITGKHFHRTSFIIQAFNHKFRLILELNPTLIAPNVLQKHIFSGNAEQRERNELEMCYYHGNVEGLEWSAAAVRTCNGLSGIIHMGNETFIIHPFYGGDMSTNHPHIFYEAKSVGRQTCGNKRAFEWTFPSGVSGISDYVARRNEDKTPLYFIELAVLLDRAMFDKRNSSTRLQVIHDALQIVNIADLYFRKLSTAISVVYVETWHQSNYLNVGNRDDLRQTLVQLTDHYAPKRLFTVNRDSTMLITGYNFSESGMGVPNTICTPKAMGVVTDVDIYQPHITGVALAHMIGHNLNMGHDEDWDNCHCPNWYGCIMSESIVGKDGIQPYRFSDCSRSAYFSSINQGHAMCLQNKPNSVKPTHETCGNGVVDQGEECDCGSIQECSKDPCCEPRTCRLKTSAECSMGQPCCEDCKFKGPGAVCRPKASECDIDEFCTGQTGECPLNTYKKNGAACGNNQGYCFNGACPTLDSQCQSIWDYGAKKADDSCYQEFNVWGHHTGHCGRDQNGDFRKCSPANVMCGSLHCKEGRGSPIMQNKYTSTTFSKTTITINRVEHECKNLNSPKGDASADLELVRNGTRCGDGMICMNQTCVKLAPYLDNSRCPSNHVGYECSGHGDCSNVNVCHCHRGWEGSDCSVQSKEPITTPMPLTPPPSHNHSSPTADAKVKTTKKGSLEDSSNTIILVFGMVSVVGGVFILFAGIALCYRRSSVPKFEPTYPPFNPKSFKLPQPQPAAAAPGGAQPAPQPPQLNHEEFDNRILSFTQLPAYRVQHSIGMTGSMKNLGATQPQDDETGDETSAFLGTPNSVGGNRFPEKGILKKFAEEDGSQSDNNEAMCDVERTLKSLNGYHEDILAALRVAAAQRLGDTNSTPPPQGGARLSEGYPDYPEFGSEFPLLRNSNDRIPQGQPADDESNDDTGGPIRQIMHVQSYASKPIRNLEDLLRQLEHHSGTRHLSPCGSEDIRMSETEADRHYRLHSGELDGDEEEGFVLGRYRGPRVDPDALTPLTDYDHFTTSILGSLEDELESNQPNLIHTSTSEDEEDRAHVSRSRSLTPRNLKHLYNPSDESQFGSQSPLHVNGIPSSVLLGHYQNQYHASRNNALPPSSFSTKFIAKSRETRVIEDDYLLVTFPLPPPSPAPKNPLRFPDYNNLLRGLRFKKSGHRKLPILQLVDKNLEEKLQSHVCSRRLLVSTTPKIKAKRKLPMVPNASQKTKTAQCIIDLCHETKEIASGSRSCFVKENLLSTLPVSSEFHSAHGKKVSDISTSERSCSNGITKSISKYYREEDNYYCPTTTSNSNHLLRQRCTPSQLQDNVKNDQVQYHETHLNPCQVAVSPSHGNNIQFSTSIVNFHQHCHSPCLYTNDIRLRRCYSEWV</sequence>
<dbReference type="OrthoDB" id="5951731at2759"/>
<evidence type="ECO:0000259" key="11">
    <source>
        <dbReference type="PROSITE" id="PS50214"/>
    </source>
</evidence>
<evidence type="ECO:0000313" key="13">
    <source>
        <dbReference type="EMBL" id="ODM96210.1"/>
    </source>
</evidence>
<feature type="compositionally biased region" description="Low complexity" evidence="9">
    <location>
        <begin position="838"/>
        <end position="848"/>
    </location>
</feature>
<keyword evidence="3" id="KW-1133">Transmembrane helix</keyword>
<feature type="domain" description="Disintegrin" evidence="11">
    <location>
        <begin position="468"/>
        <end position="556"/>
    </location>
</feature>
<feature type="region of interest" description="Disordered" evidence="9">
    <location>
        <begin position="56"/>
        <end position="85"/>
    </location>
</feature>
<feature type="region of interest" description="Disordered" evidence="9">
    <location>
        <begin position="1138"/>
        <end position="1162"/>
    </location>
</feature>
<dbReference type="Pfam" id="PF01562">
    <property type="entry name" value="Pep_M12B_propep"/>
    <property type="match status" value="1"/>
</dbReference>
<dbReference type="STRING" id="48709.A0A1D2MSY5"/>
<dbReference type="InterPro" id="IPR000742">
    <property type="entry name" value="EGF"/>
</dbReference>
<dbReference type="Proteomes" id="UP000094527">
    <property type="component" value="Unassembled WGS sequence"/>
</dbReference>
<evidence type="ECO:0000259" key="10">
    <source>
        <dbReference type="PROSITE" id="PS50026"/>
    </source>
</evidence>
<dbReference type="InterPro" id="IPR002870">
    <property type="entry name" value="Peptidase_M12B_N"/>
</dbReference>
<dbReference type="PROSITE" id="PS50214">
    <property type="entry name" value="DISINTEGRIN_2"/>
    <property type="match status" value="1"/>
</dbReference>
<dbReference type="PROSITE" id="PS00022">
    <property type="entry name" value="EGF_1"/>
    <property type="match status" value="1"/>
</dbReference>
<feature type="region of interest" description="Disordered" evidence="9">
    <location>
        <begin position="827"/>
        <end position="856"/>
    </location>
</feature>
<dbReference type="Pfam" id="PF08516">
    <property type="entry name" value="ADAM_CR"/>
    <property type="match status" value="1"/>
</dbReference>
<evidence type="ECO:0000259" key="12">
    <source>
        <dbReference type="PROSITE" id="PS50215"/>
    </source>
</evidence>
<keyword evidence="4" id="KW-0472">Membrane</keyword>
<evidence type="ECO:0000256" key="4">
    <source>
        <dbReference type="ARBA" id="ARBA00023136"/>
    </source>
</evidence>
<feature type="compositionally biased region" description="Polar residues" evidence="9">
    <location>
        <begin position="56"/>
        <end position="82"/>
    </location>
</feature>
<feature type="region of interest" description="Disordered" evidence="9">
    <location>
        <begin position="970"/>
        <end position="1025"/>
    </location>
</feature>
<proteinExistence type="predicted"/>
<dbReference type="PANTHER" id="PTHR11905:SF237">
    <property type="entry name" value="MIND-MELD, ISOFORM J"/>
    <property type="match status" value="1"/>
</dbReference>
<dbReference type="Gene3D" id="4.10.70.10">
    <property type="entry name" value="Disintegrin domain"/>
    <property type="match status" value="1"/>
</dbReference>
<dbReference type="EMBL" id="LJIJ01000562">
    <property type="protein sequence ID" value="ODM96210.1"/>
    <property type="molecule type" value="Genomic_DNA"/>
</dbReference>
<evidence type="ECO:0000256" key="5">
    <source>
        <dbReference type="ARBA" id="ARBA00023157"/>
    </source>
</evidence>
<comment type="caution">
    <text evidence="13">The sequence shown here is derived from an EMBL/GenBank/DDBJ whole genome shotgun (WGS) entry which is preliminary data.</text>
</comment>
<dbReference type="PANTHER" id="PTHR11905">
    <property type="entry name" value="ADAM A DISINTEGRIN AND METALLOPROTEASE DOMAIN"/>
    <property type="match status" value="1"/>
</dbReference>
<dbReference type="InterPro" id="IPR036436">
    <property type="entry name" value="Disintegrin_dom_sf"/>
</dbReference>
<dbReference type="SUPFAM" id="SSF55486">
    <property type="entry name" value="Metalloproteases ('zincins'), catalytic domain"/>
    <property type="match status" value="1"/>
</dbReference>
<comment type="caution">
    <text evidence="7">Lacks conserved residue(s) required for the propagation of feature annotation.</text>
</comment>
<feature type="binding site" evidence="8">
    <location>
        <position position="399"/>
    </location>
    <ligand>
        <name>Zn(2+)</name>
        <dbReference type="ChEBI" id="CHEBI:29105"/>
        <note>catalytic</note>
    </ligand>
</feature>
<accession>A0A1D2MSY5</accession>
<dbReference type="PROSITE" id="PS01186">
    <property type="entry name" value="EGF_2"/>
    <property type="match status" value="1"/>
</dbReference>
<evidence type="ECO:0000256" key="7">
    <source>
        <dbReference type="PROSITE-ProRule" id="PRU00076"/>
    </source>
</evidence>
<dbReference type="SMART" id="SM00050">
    <property type="entry name" value="DISIN"/>
    <property type="match status" value="1"/>
</dbReference>
<keyword evidence="8" id="KW-0862">Zinc</keyword>
<feature type="disulfide bond" evidence="7">
    <location>
        <begin position="732"/>
        <end position="741"/>
    </location>
</feature>